<proteinExistence type="inferred from homology"/>
<keyword evidence="5" id="KW-0508">mRNA splicing</keyword>
<dbReference type="STRING" id="478820.A0A196SKK8"/>
<dbReference type="GO" id="GO:0000974">
    <property type="term" value="C:Prp19 complex"/>
    <property type="evidence" value="ECO:0007669"/>
    <property type="project" value="TreeGrafter"/>
</dbReference>
<keyword evidence="4" id="KW-0747">Spliceosome</keyword>
<evidence type="ECO:0000256" key="6">
    <source>
        <dbReference type="ARBA" id="ARBA00023242"/>
    </source>
</evidence>
<accession>A0A196SKK8</accession>
<feature type="coiled-coil region" evidence="7">
    <location>
        <begin position="111"/>
        <end position="163"/>
    </location>
</feature>
<keyword evidence="3" id="KW-0507">mRNA processing</keyword>
<comment type="caution">
    <text evidence="8">The sequence shown here is derived from an EMBL/GenBank/DDBJ whole genome shotgun (WGS) entry which is preliminary data.</text>
</comment>
<evidence type="ECO:0000256" key="2">
    <source>
        <dbReference type="ARBA" id="ARBA00010788"/>
    </source>
</evidence>
<organism evidence="8 9">
    <name type="scientific">Blastocystis sp. subtype 1 (strain ATCC 50177 / NandII)</name>
    <dbReference type="NCBI Taxonomy" id="478820"/>
    <lineage>
        <taxon>Eukaryota</taxon>
        <taxon>Sar</taxon>
        <taxon>Stramenopiles</taxon>
        <taxon>Bigyra</taxon>
        <taxon>Opalozoa</taxon>
        <taxon>Opalinata</taxon>
        <taxon>Blastocystidae</taxon>
        <taxon>Blastocystis</taxon>
    </lineage>
</organism>
<dbReference type="GO" id="GO:0071011">
    <property type="term" value="C:precatalytic spliceosome"/>
    <property type="evidence" value="ECO:0007669"/>
    <property type="project" value="TreeGrafter"/>
</dbReference>
<dbReference type="GO" id="GO:0071013">
    <property type="term" value="C:catalytic step 2 spliceosome"/>
    <property type="evidence" value="ECO:0007669"/>
    <property type="project" value="TreeGrafter"/>
</dbReference>
<evidence type="ECO:0000256" key="5">
    <source>
        <dbReference type="ARBA" id="ARBA00023187"/>
    </source>
</evidence>
<sequence length="217" mass="25643">METAYVSLAEKISKEVNLDSLPYIDKEYDEPGMQDYVDSLIQEEMKTFHPRNYLAEWPMPELKFDSNPELQQEWQRIKEKKPLQGFDVNKYTLEEPSGDMALSEEAWKKSIEAAKIQLEYQKDKMENLQLLEQFGSNAYRMQNDCIDASNEKMDRDLADLQEKTGVVNRKRKMDQEAAGEKLMNTEWQILELQMKNYQIERSCEAMESQLKKQKMET</sequence>
<dbReference type="AlphaFoldDB" id="A0A196SKK8"/>
<dbReference type="InterPro" id="IPR008409">
    <property type="entry name" value="SPF27"/>
</dbReference>
<comment type="subcellular location">
    <subcellularLocation>
        <location evidence="1">Nucleus</location>
    </subcellularLocation>
</comment>
<keyword evidence="7" id="KW-0175">Coiled coil</keyword>
<name>A0A196SKK8_BLAHN</name>
<evidence type="ECO:0000313" key="9">
    <source>
        <dbReference type="Proteomes" id="UP000078348"/>
    </source>
</evidence>
<dbReference type="GO" id="GO:0008380">
    <property type="term" value="P:RNA splicing"/>
    <property type="evidence" value="ECO:0007669"/>
    <property type="project" value="UniProtKB-KW"/>
</dbReference>
<dbReference type="EMBL" id="LXWW01000058">
    <property type="protein sequence ID" value="OAO16831.1"/>
    <property type="molecule type" value="Genomic_DNA"/>
</dbReference>
<gene>
    <name evidence="8" type="ORF">AV274_1455</name>
</gene>
<keyword evidence="6" id="KW-0539">Nucleus</keyword>
<reference evidence="8 9" key="1">
    <citation type="submission" date="2016-05" db="EMBL/GenBank/DDBJ databases">
        <title>Nuclear genome of Blastocystis sp. subtype 1 NandII.</title>
        <authorList>
            <person name="Gentekaki E."/>
            <person name="Curtis B."/>
            <person name="Stairs C."/>
            <person name="Eme L."/>
            <person name="Herman E."/>
            <person name="Klimes V."/>
            <person name="Arias M.C."/>
            <person name="Elias M."/>
            <person name="Hilliou F."/>
            <person name="Klute M."/>
            <person name="Malik S.-B."/>
            <person name="Pightling A."/>
            <person name="Rachubinski R."/>
            <person name="Salas D."/>
            <person name="Schlacht A."/>
            <person name="Suga H."/>
            <person name="Archibald J."/>
            <person name="Ball S.G."/>
            <person name="Clark G."/>
            <person name="Dacks J."/>
            <person name="Van Der Giezen M."/>
            <person name="Tsaousis A."/>
            <person name="Roger A."/>
        </authorList>
    </citation>
    <scope>NUCLEOTIDE SEQUENCE [LARGE SCALE GENOMIC DNA]</scope>
    <source>
        <strain evidence="9">ATCC 50177 / NandII</strain>
    </source>
</reference>
<protein>
    <submittedName>
        <fullName evidence="8">Pre-mRNA-splicing factor SPF27</fullName>
    </submittedName>
</protein>
<comment type="similarity">
    <text evidence="2">Belongs to the SPF27 family.</text>
</comment>
<dbReference type="Proteomes" id="UP000078348">
    <property type="component" value="Unassembled WGS sequence"/>
</dbReference>
<dbReference type="GO" id="GO:0006397">
    <property type="term" value="P:mRNA processing"/>
    <property type="evidence" value="ECO:0007669"/>
    <property type="project" value="UniProtKB-KW"/>
</dbReference>
<dbReference type="PANTHER" id="PTHR13296:SF0">
    <property type="entry name" value="PRE-MRNA-SPLICING FACTOR SPF27"/>
    <property type="match status" value="1"/>
</dbReference>
<evidence type="ECO:0000256" key="1">
    <source>
        <dbReference type="ARBA" id="ARBA00004123"/>
    </source>
</evidence>
<keyword evidence="9" id="KW-1185">Reference proteome</keyword>
<dbReference type="Pfam" id="PF05700">
    <property type="entry name" value="BCAS2"/>
    <property type="match status" value="1"/>
</dbReference>
<dbReference type="OrthoDB" id="205794at2759"/>
<evidence type="ECO:0000313" key="8">
    <source>
        <dbReference type="EMBL" id="OAO16831.1"/>
    </source>
</evidence>
<dbReference type="PANTHER" id="PTHR13296">
    <property type="entry name" value="BCAS2 PROTEIN"/>
    <property type="match status" value="1"/>
</dbReference>
<evidence type="ECO:0000256" key="7">
    <source>
        <dbReference type="SAM" id="Coils"/>
    </source>
</evidence>
<evidence type="ECO:0000256" key="3">
    <source>
        <dbReference type="ARBA" id="ARBA00022664"/>
    </source>
</evidence>
<evidence type="ECO:0000256" key="4">
    <source>
        <dbReference type="ARBA" id="ARBA00022728"/>
    </source>
</evidence>